<keyword evidence="2" id="KW-1185">Reference proteome</keyword>
<evidence type="ECO:0000313" key="1">
    <source>
        <dbReference type="EMBL" id="KAL0937045.1"/>
    </source>
</evidence>
<reference evidence="1 2" key="1">
    <citation type="journal article" date="2020" name="Phytopathology">
        <title>Genome Sequence Resources of Colletotrichum truncatum, C. plurivorum, C. musicola, and C. sojae: Four Species Pathogenic to Soybean (Glycine max).</title>
        <authorList>
            <person name="Rogerio F."/>
            <person name="Boufleur T.R."/>
            <person name="Ciampi-Guillardi M."/>
            <person name="Sukno S.A."/>
            <person name="Thon M.R."/>
            <person name="Massola Junior N.S."/>
            <person name="Baroncelli R."/>
        </authorList>
    </citation>
    <scope>NUCLEOTIDE SEQUENCE [LARGE SCALE GENOMIC DNA]</scope>
    <source>
        <strain evidence="1 2">CMES1059</strain>
    </source>
</reference>
<comment type="caution">
    <text evidence="1">The sequence shown here is derived from an EMBL/GenBank/DDBJ whole genome shotgun (WGS) entry which is preliminary data.</text>
</comment>
<name>A0ACC3YYK2_COLTU</name>
<organism evidence="1 2">
    <name type="scientific">Colletotrichum truncatum</name>
    <name type="common">Anthracnose fungus</name>
    <name type="synonym">Colletotrichum capsici</name>
    <dbReference type="NCBI Taxonomy" id="5467"/>
    <lineage>
        <taxon>Eukaryota</taxon>
        <taxon>Fungi</taxon>
        <taxon>Dikarya</taxon>
        <taxon>Ascomycota</taxon>
        <taxon>Pezizomycotina</taxon>
        <taxon>Sordariomycetes</taxon>
        <taxon>Hypocreomycetidae</taxon>
        <taxon>Glomerellales</taxon>
        <taxon>Glomerellaceae</taxon>
        <taxon>Colletotrichum</taxon>
        <taxon>Colletotrichum truncatum species complex</taxon>
    </lineage>
</organism>
<accession>A0ACC3YYK2</accession>
<dbReference type="Proteomes" id="UP000805649">
    <property type="component" value="Unassembled WGS sequence"/>
</dbReference>
<evidence type="ECO:0000313" key="2">
    <source>
        <dbReference type="Proteomes" id="UP000805649"/>
    </source>
</evidence>
<dbReference type="EMBL" id="VUJX02000005">
    <property type="protein sequence ID" value="KAL0937045.1"/>
    <property type="molecule type" value="Genomic_DNA"/>
</dbReference>
<sequence length="1902" mass="206611">MSDASKYTVGWICALPTEFDAAQAFLDEEHDDQPAVAQNDNNNYALGRIGNHNVVIAVLPDGEYGTSAAAAVARDMLHSFPNVRIGLMVGIGGGAPTKHDIRLGDVVVSSRDGGKGGVFQYDFGKAIQNQDIPFEHTDFLDQPPTVLRTAVSALKSRYKRKGHQLNTAIDKALDRWPRLREEYSRPPLESDRLYRSEIIHPNSPEGCDAICGDDPTYLVGRNKRGEHSDDPAIHYGLIASANQLMKDASIRDKLATEKGVLCFEMEAAGLMNHFPCLVIRGICDYSDSHKNKQWQGFAAMTAAAYATDLLRQIPPNKVEAERRIADVLSLLQEDVDRMQRDVSETKAVATTTRNNQHLDKVRRWLSPSDPSSNASMARERRHAGTGTWLLESTTFNEWEAGKRRHLWLYGLAGCGKTVLSTTILDHLQQTASTPTIMFFFDFNDARKQTLDNLVRSLAFQLYHTGDEALRILDSLYHSHDDGRRQPDASTLSACIELMMQKLQKVTIVLDALDECTTRSDLLLWIRRLTLGSATNNVQIIVTGRPEAEFQREIPQLFKDDNCMLLDKKAVDADIRSYVAHELEQRRGFTEKKLPQDLFEQIRIKVGDGADGMFRWAACQLDSLLKCLHVQAIEEALERLPRDLNETYQRMLENIPEELKSDALRLLQFLIYSKRPLTLKEAIDITATQIESIGQRSFNVKRRLLRADDILQYCPSLTSIAEFSRDGKVTKAIQLAHFSVKEYLVGKDQFQLPTASITITWTCLTYLKDIKITGTVERIKAEFPLARHAAELWMEHAKEGEISESIVQESTNFLQDTKTFQCWGRLYQPDREWYEDPGRPSGSRLYYSCHEGLHKVTRSLLEQAADVNVQGGTFGNALQAASARGHQEIIQLLLEKGADVNAQGGLYGNALQAASAGGHPEIIQLLLEKGADVNAQGGRYGNALQAASSEGHQEIIQLLLEKKADINAQGGLYDNALQAASAGGHPEIIQLLLEKGADVNARGSYYGNALQAASYGGHQEIVQLLLEKRADVNTQGGRYGNALQAASYGGHQEIIQLLLEKGADVNAQGGYFGNALQAASIRGHQEIIQLLLEKGADVNAQGGYYGNALYAASSKGHQEIVQLLLEKGADVNAQGGEYGSALQAASYGGHQEIVQLLLEKGADINAQGGEYGSALQAASYGGHQEIVQLLLEKGADVNAQGGRYGNALQAASYGGHQEIVQLLLEKGADVNAQGGRYGNDLQAASYGGHQEIVQLLLEKGADVNAQGGRYGNALQAASSEGHQEIVQLLLEKGADVNAQGGEYGSALQAASYGGHQEIVQLLLEKGADINAQGGEYGSALQAASYGGHQEIIQLLLEKRADINAQGGLYGNALQAASYGGHQEIVQLLLEKGADVNAQGGRYGNDLQAASYGGHQEIIQLLLEKGADVNTQGGEYGNALQAASYGGHQDIVQLLLEKRADVNAQGGEYGNALQAASYGGHQEIIQLLLEKRADINAQGGEYGSALQAASYGGHQEIVQLLLEKGADVNTQGGLYGNALQAASIRGHQEIIQLLLEKGADVNAQGGYYGNALYAASSKGHQEIVQLLLEKGADVNAQGGYYGNALQAASYGGHQEIVQLLLEKGADVNAQGGRYGNALQAASSEGHQEIVRLLLEIGADVNKQGGEYGNALQAASYGGHKGVVSLLLNLSEVDSEAKNPRSGRTALSYAAENGYEAIVEQLITVAGADPTSVDNIRRTPLFFACNEGHNAVVNILLLHNAAASDLKDHYGSTPLSAAARKGHSDVLRSLVSTGSIDINSTDNFGRTPLWWARRYGHAEVFQLLVEVGDQGVFSDGSQTAVEVITKRHEKFAHYCDICTFSISEDSKYYHCSVCNGDDLDICLDCFHLGGRCLEVSHKLTLRESQ</sequence>
<protein>
    <submittedName>
        <fullName evidence="1">Uncharacterized protein</fullName>
    </submittedName>
</protein>
<gene>
    <name evidence="1" type="ORF">CTRU02_209261</name>
</gene>
<proteinExistence type="predicted"/>